<name>A0A1G9EXB4_9ACTN</name>
<proteinExistence type="predicted"/>
<dbReference type="SUPFAM" id="SSF69255">
    <property type="entry name" value="gp5 N-terminal domain-like"/>
    <property type="match status" value="1"/>
</dbReference>
<dbReference type="Proteomes" id="UP000199202">
    <property type="component" value="Unassembled WGS sequence"/>
</dbReference>
<evidence type="ECO:0000313" key="2">
    <source>
        <dbReference type="EMBL" id="SDK80750.1"/>
    </source>
</evidence>
<gene>
    <name evidence="2" type="ORF">SAMN05421869_11948</name>
</gene>
<accession>A0A1G9EXB4</accession>
<reference evidence="2 3" key="1">
    <citation type="submission" date="2016-10" db="EMBL/GenBank/DDBJ databases">
        <authorList>
            <person name="de Groot N.N."/>
        </authorList>
    </citation>
    <scope>NUCLEOTIDE SEQUENCE [LARGE SCALE GENOMIC DNA]</scope>
    <source>
        <strain evidence="2 3">CGMCC 4.6533</strain>
    </source>
</reference>
<protein>
    <recommendedName>
        <fullName evidence="1">Gp5/Type VI secretion system Vgr protein OB-fold domain-containing protein</fullName>
    </recommendedName>
</protein>
<feature type="domain" description="Gp5/Type VI secretion system Vgr protein OB-fold" evidence="1">
    <location>
        <begin position="20"/>
        <end position="87"/>
    </location>
</feature>
<dbReference type="InterPro" id="IPR006531">
    <property type="entry name" value="Gp5/Vgr_OB"/>
</dbReference>
<sequence length="206" mass="21301">MRLYDSGEKSAEPTSTRLLSGVVVNDCEALPQGNVLVRVPALDQEIWARLVAAGGGPGSGLFFQPRIGDEVLIGVTGAEAFVLGGMYSLVNSPPVGNPLDARTKRVIKSGLTGGIGGHRIELDDARQSISISCATGHEITVGPAEIELTNPAGSLKITLRDGDQTVVISGVNIELSATAKLTLSAGLIDITAKGPLVQQGKPIKIN</sequence>
<dbReference type="STRING" id="633440.SAMN05421869_11948"/>
<dbReference type="EMBL" id="FNDJ01000019">
    <property type="protein sequence ID" value="SDK80750.1"/>
    <property type="molecule type" value="Genomic_DNA"/>
</dbReference>
<dbReference type="AlphaFoldDB" id="A0A1G9EXB4"/>
<dbReference type="Gene3D" id="2.40.50.230">
    <property type="entry name" value="Gp5 N-terminal domain"/>
    <property type="match status" value="1"/>
</dbReference>
<dbReference type="RefSeq" id="WP_090941673.1">
    <property type="nucleotide sequence ID" value="NZ_FNDJ01000019.1"/>
</dbReference>
<dbReference type="InterPro" id="IPR037026">
    <property type="entry name" value="Vgr_OB-fold_dom_sf"/>
</dbReference>
<dbReference type="OrthoDB" id="1907165at2"/>
<organism evidence="2 3">
    <name type="scientific">Nonomuraea jiangxiensis</name>
    <dbReference type="NCBI Taxonomy" id="633440"/>
    <lineage>
        <taxon>Bacteria</taxon>
        <taxon>Bacillati</taxon>
        <taxon>Actinomycetota</taxon>
        <taxon>Actinomycetes</taxon>
        <taxon>Streptosporangiales</taxon>
        <taxon>Streptosporangiaceae</taxon>
        <taxon>Nonomuraea</taxon>
    </lineage>
</organism>
<evidence type="ECO:0000259" key="1">
    <source>
        <dbReference type="Pfam" id="PF04717"/>
    </source>
</evidence>
<evidence type="ECO:0000313" key="3">
    <source>
        <dbReference type="Proteomes" id="UP000199202"/>
    </source>
</evidence>
<keyword evidence="3" id="KW-1185">Reference proteome</keyword>
<dbReference type="Pfam" id="PF04717">
    <property type="entry name" value="Phage_base_V"/>
    <property type="match status" value="1"/>
</dbReference>